<evidence type="ECO:0000313" key="1">
    <source>
        <dbReference type="EMBL" id="ABF75221.1"/>
    </source>
</evidence>
<proteinExistence type="predicted"/>
<dbReference type="HOGENOM" id="CLU_104963_1_0_4"/>
<sequence length="195" mass="21814">MQCVVTVVAIRAPHRFQHAPNMSKPARARLSVELGPLKREWDAYCAQRGLTPSEGLRQFVAKVIANTTNQPQPHQPLPPRQGPCKQIGIALTHAELARVRSAAYLDGFTANRWIVALIRAYLTDEPQLGNRELTLLAESNQQLAVIRRQLGELARHVNATGCIDGLDGEQIRATIDAHLRTVAKLLRRNLDRWSR</sequence>
<organism evidence="1">
    <name type="scientific">Burkholderia orbicola (strain AU 1054)</name>
    <dbReference type="NCBI Taxonomy" id="331271"/>
    <lineage>
        <taxon>Bacteria</taxon>
        <taxon>Pseudomonadati</taxon>
        <taxon>Pseudomonadota</taxon>
        <taxon>Betaproteobacteria</taxon>
        <taxon>Burkholderiales</taxon>
        <taxon>Burkholderiaceae</taxon>
        <taxon>Burkholderia</taxon>
        <taxon>Burkholderia cepacia complex</taxon>
        <taxon>Burkholderia orbicola</taxon>
    </lineage>
</organism>
<dbReference type="AlphaFoldDB" id="A0A0H2XMV3"/>
<gene>
    <name evidence="1" type="ordered locus">Bcen_0309</name>
</gene>
<reference evidence="1" key="1">
    <citation type="submission" date="2006-05" db="EMBL/GenBank/DDBJ databases">
        <title>Complete sequence of chromosome 1 of Burkholderia cenocepacia AU 1054.</title>
        <authorList>
            <consortium name="US DOE Joint Genome Institute"/>
            <person name="Copeland A."/>
            <person name="Lucas S."/>
            <person name="Lapidus A."/>
            <person name="Barry K."/>
            <person name="Detter J.C."/>
            <person name="Glavina del Rio T."/>
            <person name="Hammon N."/>
            <person name="Israni S."/>
            <person name="Dalin E."/>
            <person name="Tice H."/>
            <person name="Pitluck S."/>
            <person name="Chain P."/>
            <person name="Malfatti S."/>
            <person name="Shin M."/>
            <person name="Vergez L."/>
            <person name="Schmutz J."/>
            <person name="Larimer F."/>
            <person name="Land M."/>
            <person name="Hauser L."/>
            <person name="Kyrpides N."/>
            <person name="Lykidis A."/>
            <person name="LiPuma J.J."/>
            <person name="Konstantinidis K."/>
            <person name="Tiedje J.M."/>
            <person name="Richardson P."/>
        </authorList>
    </citation>
    <scope>NUCLEOTIDE SEQUENCE [LARGE SCALE GENOMIC DNA]</scope>
    <source>
        <strain evidence="1">AU 1054</strain>
    </source>
</reference>
<name>A0A0H2XMV3_BURO1</name>
<accession>A0A0H2XMV3</accession>
<protein>
    <submittedName>
        <fullName evidence="1">Conserved hypothetical 20.3 kDa protein</fullName>
    </submittedName>
</protein>
<dbReference type="EMBL" id="CP000378">
    <property type="protein sequence ID" value="ABF75221.1"/>
    <property type="molecule type" value="Genomic_DNA"/>
</dbReference>